<dbReference type="OrthoDB" id="3789372at2759"/>
<dbReference type="InterPro" id="IPR013126">
    <property type="entry name" value="Hsp_70_fam"/>
</dbReference>
<protein>
    <submittedName>
        <fullName evidence="4">Luminal-binding protein 5 isoform X1</fullName>
    </submittedName>
</protein>
<dbReference type="SUPFAM" id="SSF100934">
    <property type="entry name" value="Heat shock protein 70kD (HSP70), C-terminal subdomain"/>
    <property type="match status" value="1"/>
</dbReference>
<dbReference type="GO" id="GO:0034663">
    <property type="term" value="C:endoplasmic reticulum chaperone complex"/>
    <property type="evidence" value="ECO:0007669"/>
    <property type="project" value="TreeGrafter"/>
</dbReference>
<dbReference type="Proteomes" id="UP000634136">
    <property type="component" value="Unassembled WGS sequence"/>
</dbReference>
<dbReference type="GO" id="GO:0030968">
    <property type="term" value="P:endoplasmic reticulum unfolded protein response"/>
    <property type="evidence" value="ECO:0007669"/>
    <property type="project" value="TreeGrafter"/>
</dbReference>
<comment type="caution">
    <text evidence="4">The sequence shown here is derived from an EMBL/GenBank/DDBJ whole genome shotgun (WGS) entry which is preliminary data.</text>
</comment>
<dbReference type="GO" id="GO:0005524">
    <property type="term" value="F:ATP binding"/>
    <property type="evidence" value="ECO:0007669"/>
    <property type="project" value="UniProtKB-KW"/>
</dbReference>
<evidence type="ECO:0000256" key="2">
    <source>
        <dbReference type="ARBA" id="ARBA00022840"/>
    </source>
</evidence>
<keyword evidence="5" id="KW-1185">Reference proteome</keyword>
<dbReference type="AlphaFoldDB" id="A0A834XBN3"/>
<organism evidence="4 5">
    <name type="scientific">Senna tora</name>
    <dbReference type="NCBI Taxonomy" id="362788"/>
    <lineage>
        <taxon>Eukaryota</taxon>
        <taxon>Viridiplantae</taxon>
        <taxon>Streptophyta</taxon>
        <taxon>Embryophyta</taxon>
        <taxon>Tracheophyta</taxon>
        <taxon>Spermatophyta</taxon>
        <taxon>Magnoliopsida</taxon>
        <taxon>eudicotyledons</taxon>
        <taxon>Gunneridae</taxon>
        <taxon>Pentapetalae</taxon>
        <taxon>rosids</taxon>
        <taxon>fabids</taxon>
        <taxon>Fabales</taxon>
        <taxon>Fabaceae</taxon>
        <taxon>Caesalpinioideae</taxon>
        <taxon>Cassia clade</taxon>
        <taxon>Senna</taxon>
    </lineage>
</organism>
<evidence type="ECO:0000256" key="3">
    <source>
        <dbReference type="SAM" id="MobiDB-lite"/>
    </source>
</evidence>
<sequence>MERVRAFKIGEKIRIRDGWSSDPKIREAGEFAQEDKMVRGKIEARNKLENYLYNIKGTINDDGKLANKIDSDDKHKIESILEQVSEWLDDNNQSASKDDFDDKYRQVEAVCNPIISNIYQHKNGGYSPDDDDEPNDEL</sequence>
<dbReference type="InterPro" id="IPR029048">
    <property type="entry name" value="HSP70_C_sf"/>
</dbReference>
<dbReference type="PANTHER" id="PTHR45639:SF34">
    <property type="entry name" value="CHAPERONE PROTEIN DNAK"/>
    <property type="match status" value="1"/>
</dbReference>
<feature type="region of interest" description="Disordered" evidence="3">
    <location>
        <begin position="119"/>
        <end position="138"/>
    </location>
</feature>
<accession>A0A834XBN3</accession>
<dbReference type="GO" id="GO:0140662">
    <property type="term" value="F:ATP-dependent protein folding chaperone"/>
    <property type="evidence" value="ECO:0007669"/>
    <property type="project" value="InterPro"/>
</dbReference>
<name>A0A834XBN3_9FABA</name>
<dbReference type="Pfam" id="PF00012">
    <property type="entry name" value="HSP70"/>
    <property type="match status" value="1"/>
</dbReference>
<proteinExistence type="predicted"/>
<dbReference type="PANTHER" id="PTHR45639">
    <property type="entry name" value="HSC70CB, ISOFORM G-RELATED"/>
    <property type="match status" value="1"/>
</dbReference>
<evidence type="ECO:0000256" key="1">
    <source>
        <dbReference type="ARBA" id="ARBA00022741"/>
    </source>
</evidence>
<reference evidence="4" key="1">
    <citation type="submission" date="2020-09" db="EMBL/GenBank/DDBJ databases">
        <title>Genome-Enabled Discovery of Anthraquinone Biosynthesis in Senna tora.</title>
        <authorList>
            <person name="Kang S.-H."/>
            <person name="Pandey R.P."/>
            <person name="Lee C.-M."/>
            <person name="Sim J.-S."/>
            <person name="Jeong J.-T."/>
            <person name="Choi B.-S."/>
            <person name="Jung M."/>
            <person name="Ginzburg D."/>
            <person name="Zhao K."/>
            <person name="Won S.Y."/>
            <person name="Oh T.-J."/>
            <person name="Yu Y."/>
            <person name="Kim N.-H."/>
            <person name="Lee O.R."/>
            <person name="Lee T.-H."/>
            <person name="Bashyal P."/>
            <person name="Kim T.-S."/>
            <person name="Lee W.-H."/>
            <person name="Kawkins C."/>
            <person name="Kim C.-K."/>
            <person name="Kim J.S."/>
            <person name="Ahn B.O."/>
            <person name="Rhee S.Y."/>
            <person name="Sohng J.K."/>
        </authorList>
    </citation>
    <scope>NUCLEOTIDE SEQUENCE</scope>
    <source>
        <tissue evidence="4">Leaf</tissue>
    </source>
</reference>
<evidence type="ECO:0000313" key="4">
    <source>
        <dbReference type="EMBL" id="KAF7841752.1"/>
    </source>
</evidence>
<keyword evidence="1" id="KW-0547">Nucleotide-binding</keyword>
<evidence type="ECO:0000313" key="5">
    <source>
        <dbReference type="Proteomes" id="UP000634136"/>
    </source>
</evidence>
<dbReference type="Gene3D" id="1.20.1270.10">
    <property type="match status" value="1"/>
</dbReference>
<feature type="compositionally biased region" description="Acidic residues" evidence="3">
    <location>
        <begin position="128"/>
        <end position="138"/>
    </location>
</feature>
<keyword evidence="2" id="KW-0067">ATP-binding</keyword>
<gene>
    <name evidence="4" type="ORF">G2W53_004050</name>
</gene>
<dbReference type="EMBL" id="JAAIUW010000002">
    <property type="protein sequence ID" value="KAF7841752.1"/>
    <property type="molecule type" value="Genomic_DNA"/>
</dbReference>